<dbReference type="EMBL" id="AP003020">
    <property type="protein sequence ID" value="BAD81558.1"/>
    <property type="molecule type" value="Genomic_DNA"/>
</dbReference>
<feature type="region of interest" description="Disordered" evidence="1">
    <location>
        <begin position="107"/>
        <end position="166"/>
    </location>
</feature>
<dbReference type="Proteomes" id="UP000000763">
    <property type="component" value="Chromosome 1"/>
</dbReference>
<organism evidence="3">
    <name type="scientific">Oryza sativa subsp. japonica</name>
    <name type="common">Rice</name>
    <dbReference type="NCBI Taxonomy" id="39947"/>
    <lineage>
        <taxon>Eukaryota</taxon>
        <taxon>Viridiplantae</taxon>
        <taxon>Streptophyta</taxon>
        <taxon>Embryophyta</taxon>
        <taxon>Tracheophyta</taxon>
        <taxon>Spermatophyta</taxon>
        <taxon>Magnoliopsida</taxon>
        <taxon>Liliopsida</taxon>
        <taxon>Poales</taxon>
        <taxon>Poaceae</taxon>
        <taxon>BOP clade</taxon>
        <taxon>Oryzoideae</taxon>
        <taxon>Oryzeae</taxon>
        <taxon>Oryzinae</taxon>
        <taxon>Oryza</taxon>
        <taxon>Oryza sativa</taxon>
    </lineage>
</organism>
<sequence>MAVKMVFSDSAQNSGHADAPDVDLGTILPLEHLQCDVRQNQLMQGRRPSQATPTCPIAAATSSALLPPSSPGGSVLGLVGAVISGEGLGVYGLPPVLRGRPIKGARAAGRHVPPFSSQCRSSATTRRRVTAEPRALRSTPPVAISRPDPTEGAGFLRPHHRHGNRPLALRRADTIAERFGELSPPQQRSHARSLYRGDE</sequence>
<evidence type="ECO:0000313" key="3">
    <source>
        <dbReference type="EMBL" id="BAD82617.1"/>
    </source>
</evidence>
<gene>
    <name evidence="2" type="ORF">P0498A12.15</name>
    <name evidence="3" type="ORF">P0581F09.36</name>
</gene>
<reference evidence="4" key="3">
    <citation type="journal article" date="2008" name="Nucleic Acids Res.">
        <title>The rice annotation project database (RAP-DB): 2008 update.</title>
        <authorList>
            <consortium name="The rice annotation project (RAP)"/>
        </authorList>
    </citation>
    <scope>GENOME REANNOTATION</scope>
    <source>
        <strain evidence="4">cv. Nipponbare</strain>
    </source>
</reference>
<protein>
    <submittedName>
        <fullName evidence="3">Uncharacterized protein</fullName>
    </submittedName>
</protein>
<evidence type="ECO:0000256" key="1">
    <source>
        <dbReference type="SAM" id="MobiDB-lite"/>
    </source>
</evidence>
<feature type="region of interest" description="Disordered" evidence="1">
    <location>
        <begin position="178"/>
        <end position="199"/>
    </location>
</feature>
<dbReference type="EMBL" id="AP003631">
    <property type="protein sequence ID" value="BAD82617.1"/>
    <property type="molecule type" value="Genomic_DNA"/>
</dbReference>
<dbReference type="Proteomes" id="UP000817658">
    <property type="component" value="Chromosome 1"/>
</dbReference>
<accession>Q5N7D9</accession>
<proteinExistence type="predicted"/>
<name>Q5N7D9_ORYSJ</name>
<reference evidence="3" key="1">
    <citation type="journal article" date="2002" name="Nature">
        <title>The genome sequence and structure of rice chromosome 1.</title>
        <authorList>
            <person name="Sasaki T."/>
            <person name="Matsumoto T."/>
            <person name="Yamamoto K."/>
            <person name="Sakata K."/>
            <person name="Baba T."/>
            <person name="Katayose Y."/>
            <person name="Wu J."/>
            <person name="Niimura Y."/>
            <person name="Cheng Z."/>
            <person name="Nagamura Y."/>
            <person name="Antonio B.A."/>
            <person name="Kanamori H."/>
            <person name="Hosokawa S."/>
            <person name="Masukawa M."/>
            <person name="Arikawa K."/>
            <person name="Chiden Y."/>
            <person name="Hayashi M."/>
            <person name="Okamoto M."/>
            <person name="Ando T."/>
            <person name="Aoki H."/>
            <person name="Arita K."/>
            <person name="Hamada M."/>
            <person name="Harada C."/>
            <person name="Hijishita S."/>
            <person name="Honda M."/>
            <person name="Ichikawa Y."/>
            <person name="Idonuma A."/>
            <person name="Iijima M."/>
            <person name="Ikeda M."/>
            <person name="Ikeno M."/>
            <person name="Itoh S."/>
            <person name="Itoh T."/>
            <person name="Itoh Y."/>
            <person name="Itoh Y."/>
            <person name="Iwabuchi A."/>
            <person name="Kamiya K."/>
            <person name="Karasawa W."/>
            <person name="Katagiri S."/>
            <person name="Kikuta A."/>
            <person name="Kobayashi N."/>
            <person name="Kono I."/>
            <person name="Machita K."/>
            <person name="Maehara T."/>
            <person name="Mizuno H."/>
            <person name="Mizubayashi T."/>
            <person name="Mukai Y."/>
            <person name="Nagasaki H."/>
            <person name="Nakashima M."/>
            <person name="Nakama Y."/>
            <person name="Nakamichi Y."/>
            <person name="Nakamura M."/>
            <person name="Namiki N."/>
            <person name="Negishi M."/>
            <person name="Ohta I."/>
            <person name="Ono N."/>
            <person name="Saji S."/>
            <person name="Sakai K."/>
            <person name="Shibata M."/>
            <person name="Shimokawa T."/>
            <person name="Shomura A."/>
            <person name="Song J."/>
            <person name="Takazaki Y."/>
            <person name="Terasawa K."/>
            <person name="Tsuji K."/>
            <person name="Waki K."/>
            <person name="Yamagata H."/>
            <person name="Yamane H."/>
            <person name="Yoshiki S."/>
            <person name="Yoshihara R."/>
            <person name="Yukawa K."/>
            <person name="Zhong H."/>
            <person name="Iwama H."/>
            <person name="Endo T."/>
            <person name="Ito H."/>
            <person name="Hahn J.H."/>
            <person name="Kim H.I."/>
            <person name="Eun M.Y."/>
            <person name="Yano M."/>
            <person name="Jiang J."/>
            <person name="Gojobori T."/>
        </authorList>
    </citation>
    <scope>NUCLEOTIDE SEQUENCE</scope>
</reference>
<evidence type="ECO:0000313" key="2">
    <source>
        <dbReference type="EMBL" id="BAD81558.1"/>
    </source>
</evidence>
<evidence type="ECO:0000313" key="4">
    <source>
        <dbReference type="Proteomes" id="UP000000763"/>
    </source>
</evidence>
<reference evidence="4" key="2">
    <citation type="journal article" date="2005" name="Nature">
        <title>The map-based sequence of the rice genome.</title>
        <authorList>
            <consortium name="International rice genome sequencing project (IRGSP)"/>
            <person name="Matsumoto T."/>
            <person name="Wu J."/>
            <person name="Kanamori H."/>
            <person name="Katayose Y."/>
            <person name="Fujisawa M."/>
            <person name="Namiki N."/>
            <person name="Mizuno H."/>
            <person name="Yamamoto K."/>
            <person name="Antonio B.A."/>
            <person name="Baba T."/>
            <person name="Sakata K."/>
            <person name="Nagamura Y."/>
            <person name="Aoki H."/>
            <person name="Arikawa K."/>
            <person name="Arita K."/>
            <person name="Bito T."/>
            <person name="Chiden Y."/>
            <person name="Fujitsuka N."/>
            <person name="Fukunaka R."/>
            <person name="Hamada M."/>
            <person name="Harada C."/>
            <person name="Hayashi A."/>
            <person name="Hijishita S."/>
            <person name="Honda M."/>
            <person name="Hosokawa S."/>
            <person name="Ichikawa Y."/>
            <person name="Idonuma A."/>
            <person name="Iijima M."/>
            <person name="Ikeda M."/>
            <person name="Ikeno M."/>
            <person name="Ito K."/>
            <person name="Ito S."/>
            <person name="Ito T."/>
            <person name="Ito Y."/>
            <person name="Ito Y."/>
            <person name="Iwabuchi A."/>
            <person name="Kamiya K."/>
            <person name="Karasawa W."/>
            <person name="Kurita K."/>
            <person name="Katagiri S."/>
            <person name="Kikuta A."/>
            <person name="Kobayashi H."/>
            <person name="Kobayashi N."/>
            <person name="Machita K."/>
            <person name="Maehara T."/>
            <person name="Masukawa M."/>
            <person name="Mizubayashi T."/>
            <person name="Mukai Y."/>
            <person name="Nagasaki H."/>
            <person name="Nagata Y."/>
            <person name="Naito S."/>
            <person name="Nakashima M."/>
            <person name="Nakama Y."/>
            <person name="Nakamichi Y."/>
            <person name="Nakamura M."/>
            <person name="Meguro A."/>
            <person name="Negishi M."/>
            <person name="Ohta I."/>
            <person name="Ohta T."/>
            <person name="Okamoto M."/>
            <person name="Ono N."/>
            <person name="Saji S."/>
            <person name="Sakaguchi M."/>
            <person name="Sakai K."/>
            <person name="Shibata M."/>
            <person name="Shimokawa T."/>
            <person name="Song J."/>
            <person name="Takazaki Y."/>
            <person name="Terasawa K."/>
            <person name="Tsugane M."/>
            <person name="Tsuji K."/>
            <person name="Ueda S."/>
            <person name="Waki K."/>
            <person name="Yamagata H."/>
            <person name="Yamamoto M."/>
            <person name="Yamamoto S."/>
            <person name="Yamane H."/>
            <person name="Yoshiki S."/>
            <person name="Yoshihara R."/>
            <person name="Yukawa K."/>
            <person name="Zhong H."/>
            <person name="Yano M."/>
            <person name="Yuan Q."/>
            <person name="Ouyang S."/>
            <person name="Liu J."/>
            <person name="Jones K.M."/>
            <person name="Gansberger K."/>
            <person name="Moffat K."/>
            <person name="Hill J."/>
            <person name="Bera J."/>
            <person name="Fadrosh D."/>
            <person name="Jin S."/>
            <person name="Johri S."/>
            <person name="Kim M."/>
            <person name="Overton L."/>
            <person name="Reardon M."/>
            <person name="Tsitrin T."/>
            <person name="Vuong H."/>
            <person name="Weaver B."/>
            <person name="Ciecko A."/>
            <person name="Tallon L."/>
            <person name="Jackson J."/>
            <person name="Pai G."/>
            <person name="Aken S.V."/>
            <person name="Utterback T."/>
            <person name="Reidmuller S."/>
            <person name="Feldblyum T."/>
            <person name="Hsiao J."/>
            <person name="Zismann V."/>
            <person name="Iobst S."/>
            <person name="de Vazeille A.R."/>
            <person name="Buell C.R."/>
            <person name="Ying K."/>
            <person name="Li Y."/>
            <person name="Lu T."/>
            <person name="Huang Y."/>
            <person name="Zhao Q."/>
            <person name="Feng Q."/>
            <person name="Zhang L."/>
            <person name="Zhu J."/>
            <person name="Weng Q."/>
            <person name="Mu J."/>
            <person name="Lu Y."/>
            <person name="Fan D."/>
            <person name="Liu Y."/>
            <person name="Guan J."/>
            <person name="Zhang Y."/>
            <person name="Yu S."/>
            <person name="Liu X."/>
            <person name="Zhang Y."/>
            <person name="Hong G."/>
            <person name="Han B."/>
            <person name="Choisne N."/>
            <person name="Demange N."/>
            <person name="Orjeda G."/>
            <person name="Samain S."/>
            <person name="Cattolico L."/>
            <person name="Pelletier E."/>
            <person name="Couloux A."/>
            <person name="Segurens B."/>
            <person name="Wincker P."/>
            <person name="D'Hont A."/>
            <person name="Scarpelli C."/>
            <person name="Weissenbach J."/>
            <person name="Salanoubat M."/>
            <person name="Quetier F."/>
            <person name="Yu Y."/>
            <person name="Kim H.R."/>
            <person name="Rambo T."/>
            <person name="Currie J."/>
            <person name="Collura K."/>
            <person name="Luo M."/>
            <person name="Yang T."/>
            <person name="Ammiraju J.S.S."/>
            <person name="Engler F."/>
            <person name="Soderlund C."/>
            <person name="Wing R.A."/>
            <person name="Palmer L.E."/>
            <person name="de la Bastide M."/>
            <person name="Spiegel L."/>
            <person name="Nascimento L."/>
            <person name="Zutavern T."/>
            <person name="O'Shaughnessy A."/>
            <person name="Dike S."/>
            <person name="Dedhia N."/>
            <person name="Preston R."/>
            <person name="Balija V."/>
            <person name="McCombie W.R."/>
            <person name="Chow T."/>
            <person name="Chen H."/>
            <person name="Chung M."/>
            <person name="Chen C."/>
            <person name="Shaw J."/>
            <person name="Wu H."/>
            <person name="Hsiao K."/>
            <person name="Chao Y."/>
            <person name="Chu M."/>
            <person name="Cheng C."/>
            <person name="Hour A."/>
            <person name="Lee P."/>
            <person name="Lin S."/>
            <person name="Lin Y."/>
            <person name="Liou J."/>
            <person name="Liu S."/>
            <person name="Hsing Y."/>
            <person name="Raghuvanshi S."/>
            <person name="Mohanty A."/>
            <person name="Bharti A.K."/>
            <person name="Gaur A."/>
            <person name="Gupta V."/>
            <person name="Kumar D."/>
            <person name="Ravi V."/>
            <person name="Vij S."/>
            <person name="Kapur A."/>
            <person name="Khurana P."/>
            <person name="Khurana P."/>
            <person name="Khurana J.P."/>
            <person name="Tyagi A.K."/>
            <person name="Gaikwad K."/>
            <person name="Singh A."/>
            <person name="Dalal V."/>
            <person name="Srivastava S."/>
            <person name="Dixit A."/>
            <person name="Pal A.K."/>
            <person name="Ghazi I.A."/>
            <person name="Yadav M."/>
            <person name="Pandit A."/>
            <person name="Bhargava A."/>
            <person name="Sureshbabu K."/>
            <person name="Batra K."/>
            <person name="Sharma T.R."/>
            <person name="Mohapatra T."/>
            <person name="Singh N.K."/>
            <person name="Messing J."/>
            <person name="Nelson A.B."/>
            <person name="Fuks G."/>
            <person name="Kavchok S."/>
            <person name="Keizer G."/>
            <person name="Linton E."/>
            <person name="Llaca V."/>
            <person name="Song R."/>
            <person name="Tanyolac B."/>
            <person name="Young S."/>
            <person name="Ho-Il K."/>
            <person name="Hahn J.H."/>
            <person name="Sangsakoo G."/>
            <person name="Vanavichit A."/>
            <person name="de Mattos Luiz.A.T."/>
            <person name="Zimmer P.D."/>
            <person name="Malone G."/>
            <person name="Dellagostin O."/>
            <person name="de Oliveira A.C."/>
            <person name="Bevan M."/>
            <person name="Bancroft I."/>
            <person name="Minx P."/>
            <person name="Cordum H."/>
            <person name="Wilson R."/>
            <person name="Cheng Z."/>
            <person name="Jin W."/>
            <person name="Jiang J."/>
            <person name="Leong S.A."/>
            <person name="Iwama H."/>
            <person name="Gojobori T."/>
            <person name="Itoh T."/>
            <person name="Niimura Y."/>
            <person name="Fujii Y."/>
            <person name="Habara T."/>
            <person name="Sakai H."/>
            <person name="Sato Y."/>
            <person name="Wilson G."/>
            <person name="Kumar K."/>
            <person name="McCouch S."/>
            <person name="Juretic N."/>
            <person name="Hoen D."/>
            <person name="Wright S."/>
            <person name="Bruskiewich R."/>
            <person name="Bureau T."/>
            <person name="Miyao A."/>
            <person name="Hirochika H."/>
            <person name="Nishikawa T."/>
            <person name="Kadowaki K."/>
            <person name="Sugiura M."/>
            <person name="Burr B."/>
            <person name="Sasaki T."/>
        </authorList>
    </citation>
    <scope>NUCLEOTIDE SEQUENCE [LARGE SCALE GENOMIC DNA]</scope>
    <source>
        <strain evidence="4">cv. Nipponbare</strain>
    </source>
</reference>
<dbReference type="AlphaFoldDB" id="Q5N7D9"/>